<proteinExistence type="predicted"/>
<organism evidence="1 2">
    <name type="scientific">Acinetobacter johnsonii</name>
    <dbReference type="NCBI Taxonomy" id="40214"/>
    <lineage>
        <taxon>Bacteria</taxon>
        <taxon>Pseudomonadati</taxon>
        <taxon>Pseudomonadota</taxon>
        <taxon>Gammaproteobacteria</taxon>
        <taxon>Moraxellales</taxon>
        <taxon>Moraxellaceae</taxon>
        <taxon>Acinetobacter</taxon>
    </lineage>
</organism>
<dbReference type="RefSeq" id="WP_252715858.1">
    <property type="nucleotide sequence ID" value="NZ_BKWH01000019.1"/>
</dbReference>
<evidence type="ECO:0000313" key="2">
    <source>
        <dbReference type="Proteomes" id="UP001162261"/>
    </source>
</evidence>
<dbReference type="EMBL" id="JAOCLH010000016">
    <property type="protein sequence ID" value="MDH2172690.1"/>
    <property type="molecule type" value="Genomic_DNA"/>
</dbReference>
<accession>A0AA43BJV8</accession>
<sequence length="90" mass="10361">MSHEELLEQIESAANFVRGIQFDQRLLNDAREALRERAMELDDFVDNYSNENASKWCIKTSRQGAVKSSKPFALGHPHITYKKFSISQIC</sequence>
<protein>
    <submittedName>
        <fullName evidence="1">Uncharacterized protein</fullName>
    </submittedName>
</protein>
<reference evidence="1" key="1">
    <citation type="submission" date="2022-09" db="EMBL/GenBank/DDBJ databases">
        <title>Intensive care unit water sources are persistently colonized with multi-drug resistant bacteria and are the site of extensive horizontal gene transfer of antibiotic resistance genes.</title>
        <authorList>
            <person name="Diorio-Toth L."/>
        </authorList>
    </citation>
    <scope>NUCLEOTIDE SEQUENCE</scope>
    <source>
        <strain evidence="1">GD03649</strain>
    </source>
</reference>
<dbReference type="AlphaFoldDB" id="A0AA43BJV8"/>
<name>A0AA43BJV8_ACIJO</name>
<gene>
    <name evidence="1" type="ORF">N5J46_09675</name>
</gene>
<dbReference type="Proteomes" id="UP001162261">
    <property type="component" value="Unassembled WGS sequence"/>
</dbReference>
<evidence type="ECO:0000313" key="1">
    <source>
        <dbReference type="EMBL" id="MDH2172690.1"/>
    </source>
</evidence>
<comment type="caution">
    <text evidence="1">The sequence shown here is derived from an EMBL/GenBank/DDBJ whole genome shotgun (WGS) entry which is preliminary data.</text>
</comment>